<dbReference type="GO" id="GO:0008237">
    <property type="term" value="F:metallopeptidase activity"/>
    <property type="evidence" value="ECO:0007669"/>
    <property type="project" value="UniProtKB-KW"/>
</dbReference>
<dbReference type="InterPro" id="IPR003675">
    <property type="entry name" value="Rce1/LyrA-like_dom"/>
</dbReference>
<evidence type="ECO:0000259" key="2">
    <source>
        <dbReference type="Pfam" id="PF02517"/>
    </source>
</evidence>
<evidence type="ECO:0000313" key="4">
    <source>
        <dbReference type="Proteomes" id="UP001303532"/>
    </source>
</evidence>
<protein>
    <submittedName>
        <fullName evidence="3">CPBP family intramembrane metalloprotease</fullName>
    </submittedName>
</protein>
<feature type="transmembrane region" description="Helical" evidence="1">
    <location>
        <begin position="125"/>
        <end position="146"/>
    </location>
</feature>
<dbReference type="Pfam" id="PF02517">
    <property type="entry name" value="Rce1-like"/>
    <property type="match status" value="1"/>
</dbReference>
<dbReference type="EMBL" id="CP116341">
    <property type="protein sequence ID" value="WOV83792.1"/>
    <property type="molecule type" value="Genomic_DNA"/>
</dbReference>
<feature type="transmembrane region" description="Helical" evidence="1">
    <location>
        <begin position="153"/>
        <end position="170"/>
    </location>
</feature>
<feature type="transmembrane region" description="Helical" evidence="1">
    <location>
        <begin position="100"/>
        <end position="119"/>
    </location>
</feature>
<dbReference type="Proteomes" id="UP001303532">
    <property type="component" value="Chromosome"/>
</dbReference>
<feature type="transmembrane region" description="Helical" evidence="1">
    <location>
        <begin position="20"/>
        <end position="39"/>
    </location>
</feature>
<sequence length="202" mass="23314">MDYAKDKTKNIKHDFKLKNAIFPFSSLTLICFAVIYALVVYDVLAIPNLLSFDNPIESIIISGVASVALLLFGVILTLTIPEDYIDDTNKTYQNDRLPDVFIFMFVAVLFEETLFRGIIQNLLLIFTGHQWVAILLTALLFIAFHIQYFQKPIMLLNICIPSLVFGWIYFKTNNILVPIFVHFILNFGITILFKYELISFKR</sequence>
<feature type="transmembrane region" description="Helical" evidence="1">
    <location>
        <begin position="59"/>
        <end position="80"/>
    </location>
</feature>
<name>A0ABZ0KV93_9BACL</name>
<evidence type="ECO:0000313" key="3">
    <source>
        <dbReference type="EMBL" id="WOV83792.1"/>
    </source>
</evidence>
<evidence type="ECO:0000256" key="1">
    <source>
        <dbReference type="SAM" id="Phobius"/>
    </source>
</evidence>
<keyword evidence="4" id="KW-1185">Reference proteome</keyword>
<feature type="domain" description="CAAX prenyl protease 2/Lysostaphin resistance protein A-like" evidence="2">
    <location>
        <begin position="97"/>
        <end position="187"/>
    </location>
</feature>
<keyword evidence="1" id="KW-0812">Transmembrane</keyword>
<dbReference type="RefSeq" id="WP_323691478.1">
    <property type="nucleotide sequence ID" value="NZ_CP116341.1"/>
</dbReference>
<accession>A0ABZ0KV93</accession>
<keyword evidence="1" id="KW-0472">Membrane</keyword>
<keyword evidence="3" id="KW-0378">Hydrolase</keyword>
<proteinExistence type="predicted"/>
<keyword evidence="3" id="KW-0645">Protease</keyword>
<feature type="transmembrane region" description="Helical" evidence="1">
    <location>
        <begin position="176"/>
        <end position="195"/>
    </location>
</feature>
<keyword evidence="3" id="KW-0482">Metalloprotease</keyword>
<organism evidence="3 4">
    <name type="scientific">Sporosarcina jeotgali</name>
    <dbReference type="NCBI Taxonomy" id="3020056"/>
    <lineage>
        <taxon>Bacteria</taxon>
        <taxon>Bacillati</taxon>
        <taxon>Bacillota</taxon>
        <taxon>Bacilli</taxon>
        <taxon>Bacillales</taxon>
        <taxon>Caryophanaceae</taxon>
        <taxon>Sporosarcina</taxon>
    </lineage>
</organism>
<keyword evidence="1" id="KW-1133">Transmembrane helix</keyword>
<gene>
    <name evidence="3" type="ORF">PGH26_13045</name>
</gene>
<reference evidence="3 4" key="1">
    <citation type="submission" date="2023-01" db="EMBL/GenBank/DDBJ databases">
        <title>Sporosarcina sp. nov., isolated from Korean tranditional fermented seafood 'Jeotgal'.</title>
        <authorList>
            <person name="Yang A.-I."/>
        </authorList>
    </citation>
    <scope>NUCLEOTIDE SEQUENCE [LARGE SCALE GENOMIC DNA]</scope>
    <source>
        <strain evidence="3 4">B2O-1</strain>
    </source>
</reference>